<evidence type="ECO:0000313" key="3">
    <source>
        <dbReference type="Proteomes" id="UP000799772"/>
    </source>
</evidence>
<sequence length="109" mass="11759">MTPPNADPAWRGESVYVVVILVTTHLDVITTASGVGLDFRVESRSTTRFFGVTRGIEGFGRGGVSQRGRGAIVIGVATESAVQNARRAKGPVQLITLQPNLRTQPFYIF</sequence>
<evidence type="ECO:0000313" key="2">
    <source>
        <dbReference type="EMBL" id="KAF2102022.1"/>
    </source>
</evidence>
<dbReference type="EMBL" id="ML978123">
    <property type="protein sequence ID" value="KAF2102022.1"/>
    <property type="molecule type" value="Genomic_DNA"/>
</dbReference>
<proteinExistence type="predicted"/>
<reference evidence="2" key="1">
    <citation type="journal article" date="2020" name="Stud. Mycol.">
        <title>101 Dothideomycetes genomes: a test case for predicting lifestyles and emergence of pathogens.</title>
        <authorList>
            <person name="Haridas S."/>
            <person name="Albert R."/>
            <person name="Binder M."/>
            <person name="Bloem J."/>
            <person name="Labutti K."/>
            <person name="Salamov A."/>
            <person name="Andreopoulos B."/>
            <person name="Baker S."/>
            <person name="Barry K."/>
            <person name="Bills G."/>
            <person name="Bluhm B."/>
            <person name="Cannon C."/>
            <person name="Castanera R."/>
            <person name="Culley D."/>
            <person name="Daum C."/>
            <person name="Ezra D."/>
            <person name="Gonzalez J."/>
            <person name="Henrissat B."/>
            <person name="Kuo A."/>
            <person name="Liang C."/>
            <person name="Lipzen A."/>
            <person name="Lutzoni F."/>
            <person name="Magnuson J."/>
            <person name="Mondo S."/>
            <person name="Nolan M."/>
            <person name="Ohm R."/>
            <person name="Pangilinan J."/>
            <person name="Park H.-J."/>
            <person name="Ramirez L."/>
            <person name="Alfaro M."/>
            <person name="Sun H."/>
            <person name="Tritt A."/>
            <person name="Yoshinaga Y."/>
            <person name="Zwiers L.-H."/>
            <person name="Turgeon B."/>
            <person name="Goodwin S."/>
            <person name="Spatafora J."/>
            <person name="Crous P."/>
            <person name="Grigoriev I."/>
        </authorList>
    </citation>
    <scope>NUCLEOTIDE SEQUENCE</scope>
    <source>
        <strain evidence="2">CBS 133067</strain>
    </source>
</reference>
<dbReference type="Proteomes" id="UP000799772">
    <property type="component" value="Unassembled WGS sequence"/>
</dbReference>
<keyword evidence="1" id="KW-0812">Transmembrane</keyword>
<keyword evidence="1" id="KW-1133">Transmembrane helix</keyword>
<keyword evidence="1" id="KW-0472">Membrane</keyword>
<evidence type="ECO:0000256" key="1">
    <source>
        <dbReference type="SAM" id="Phobius"/>
    </source>
</evidence>
<protein>
    <submittedName>
        <fullName evidence="2">Uncharacterized protein</fullName>
    </submittedName>
</protein>
<keyword evidence="3" id="KW-1185">Reference proteome</keyword>
<feature type="transmembrane region" description="Helical" evidence="1">
    <location>
        <begin position="15"/>
        <end position="39"/>
    </location>
</feature>
<name>A0A9P4ILN8_9PEZI</name>
<dbReference type="AlphaFoldDB" id="A0A9P4ILN8"/>
<accession>A0A9P4ILN8</accession>
<comment type="caution">
    <text evidence="2">The sequence shown here is derived from an EMBL/GenBank/DDBJ whole genome shotgun (WGS) entry which is preliminary data.</text>
</comment>
<gene>
    <name evidence="2" type="ORF">NA57DRAFT_53956</name>
</gene>
<organism evidence="2 3">
    <name type="scientific">Rhizodiscina lignyota</name>
    <dbReference type="NCBI Taxonomy" id="1504668"/>
    <lineage>
        <taxon>Eukaryota</taxon>
        <taxon>Fungi</taxon>
        <taxon>Dikarya</taxon>
        <taxon>Ascomycota</taxon>
        <taxon>Pezizomycotina</taxon>
        <taxon>Dothideomycetes</taxon>
        <taxon>Pleosporomycetidae</taxon>
        <taxon>Aulographales</taxon>
        <taxon>Rhizodiscinaceae</taxon>
        <taxon>Rhizodiscina</taxon>
    </lineage>
</organism>